<feature type="transmembrane region" description="Helical" evidence="1">
    <location>
        <begin position="134"/>
        <end position="152"/>
    </location>
</feature>
<sequence>MADEFEGRFSTKPLWLVVIIVVSQIIFLASLVSPQSVRESMVSEVQYMRTVYGDDSTFSIYNDAQNMSDKVLYDSGFESKVKAFFLPEEYRRTKQVTDMKNFNTGFWDVSERVIDGFFVNAEFAILRIYAVKPWLLMMLLVVTASLVTGLMQREVKKHGFEFSSPLRHGLARRLLYILPLLLYLTVVTPLAMPPYIYPTILGFVGLAIMLIVSNTIKRV</sequence>
<organism evidence="2 3">
    <name type="scientific">Vibrio halioticoli NBRC 102217</name>
    <dbReference type="NCBI Taxonomy" id="1219072"/>
    <lineage>
        <taxon>Bacteria</taxon>
        <taxon>Pseudomonadati</taxon>
        <taxon>Pseudomonadota</taxon>
        <taxon>Gammaproteobacteria</taxon>
        <taxon>Vibrionales</taxon>
        <taxon>Vibrionaceae</taxon>
        <taxon>Vibrio</taxon>
    </lineage>
</organism>
<dbReference type="eggNOG" id="COG0433">
    <property type="taxonomic scope" value="Bacteria"/>
</dbReference>
<gene>
    <name evidence="2" type="ORF">VHA01S_030_00370</name>
</gene>
<accession>V5FM83</accession>
<feature type="transmembrane region" description="Helical" evidence="1">
    <location>
        <begin position="196"/>
        <end position="216"/>
    </location>
</feature>
<dbReference type="RefSeq" id="WP_023404316.1">
    <property type="nucleotide sequence ID" value="NZ_BAUJ01000030.1"/>
</dbReference>
<evidence type="ECO:0000313" key="3">
    <source>
        <dbReference type="Proteomes" id="UP000017800"/>
    </source>
</evidence>
<evidence type="ECO:0008006" key="4">
    <source>
        <dbReference type="Google" id="ProtNLM"/>
    </source>
</evidence>
<feature type="transmembrane region" description="Helical" evidence="1">
    <location>
        <begin position="14"/>
        <end position="32"/>
    </location>
</feature>
<dbReference type="InterPro" id="IPR022266">
    <property type="entry name" value="DtrJ-like"/>
</dbReference>
<comment type="caution">
    <text evidence="2">The sequence shown here is derived from an EMBL/GenBank/DDBJ whole genome shotgun (WGS) entry which is preliminary data.</text>
</comment>
<evidence type="ECO:0000313" key="2">
    <source>
        <dbReference type="EMBL" id="GAD89962.1"/>
    </source>
</evidence>
<dbReference type="AlphaFoldDB" id="V5FM83"/>
<keyword evidence="1" id="KW-0472">Membrane</keyword>
<protein>
    <recommendedName>
        <fullName evidence="4">DUF4400 domain-containing protein</fullName>
    </recommendedName>
</protein>
<keyword evidence="3" id="KW-1185">Reference proteome</keyword>
<feature type="transmembrane region" description="Helical" evidence="1">
    <location>
        <begin position="173"/>
        <end position="190"/>
    </location>
</feature>
<name>V5FM83_9VIBR</name>
<keyword evidence="1" id="KW-0812">Transmembrane</keyword>
<dbReference type="Pfam" id="PF14348">
    <property type="entry name" value="DtrJ-like"/>
    <property type="match status" value="1"/>
</dbReference>
<reference evidence="2 3" key="1">
    <citation type="submission" date="2013-11" db="EMBL/GenBank/DDBJ databases">
        <title>Whole genome shotgun sequence of Vibrio halioticoli NBRC 102217.</title>
        <authorList>
            <person name="Isaki S."/>
            <person name="Kimura A."/>
            <person name="Ohji S."/>
            <person name="Hosoyama A."/>
            <person name="Fujita N."/>
            <person name="Hashimoto M."/>
            <person name="Hosoyama Y."/>
            <person name="Yamazoe A."/>
        </authorList>
    </citation>
    <scope>NUCLEOTIDE SEQUENCE [LARGE SCALE GENOMIC DNA]</scope>
    <source>
        <strain evidence="2 3">NBRC 102217</strain>
    </source>
</reference>
<keyword evidence="1" id="KW-1133">Transmembrane helix</keyword>
<dbReference type="EMBL" id="BAUJ01000030">
    <property type="protein sequence ID" value="GAD89962.1"/>
    <property type="molecule type" value="Genomic_DNA"/>
</dbReference>
<proteinExistence type="predicted"/>
<dbReference type="Proteomes" id="UP000017800">
    <property type="component" value="Unassembled WGS sequence"/>
</dbReference>
<dbReference type="OrthoDB" id="5906458at2"/>
<evidence type="ECO:0000256" key="1">
    <source>
        <dbReference type="SAM" id="Phobius"/>
    </source>
</evidence>